<evidence type="ECO:0000256" key="4">
    <source>
        <dbReference type="ARBA" id="ARBA00023136"/>
    </source>
</evidence>
<comment type="subcellular location">
    <subcellularLocation>
        <location evidence="1">Membrane</location>
        <topology evidence="1">Multi-pass membrane protein</topology>
    </subcellularLocation>
</comment>
<dbReference type="Proteomes" id="UP000452235">
    <property type="component" value="Unassembled WGS sequence"/>
</dbReference>
<dbReference type="Pfam" id="PF20684">
    <property type="entry name" value="Fung_rhodopsin"/>
    <property type="match status" value="1"/>
</dbReference>
<evidence type="ECO:0000256" key="1">
    <source>
        <dbReference type="ARBA" id="ARBA00004141"/>
    </source>
</evidence>
<reference evidence="7 8" key="1">
    <citation type="submission" date="2020-01" db="EMBL/GenBank/DDBJ databases">
        <title>Aspergillus terreus IFO 6365 whole genome shotgun sequence.</title>
        <authorList>
            <person name="Kanamasa S."/>
            <person name="Takahashi H."/>
        </authorList>
    </citation>
    <scope>NUCLEOTIDE SEQUENCE [LARGE SCALE GENOMIC DNA]</scope>
    <source>
        <strain evidence="7 8">IFO 6365</strain>
    </source>
</reference>
<dbReference type="OrthoDB" id="5273647at2759"/>
<evidence type="ECO:0000256" key="5">
    <source>
        <dbReference type="ARBA" id="ARBA00038359"/>
    </source>
</evidence>
<dbReference type="AlphaFoldDB" id="A0A5M3YW95"/>
<dbReference type="PANTHER" id="PTHR33048">
    <property type="entry name" value="PTH11-LIKE INTEGRAL MEMBRANE PROTEIN (AFU_ORTHOLOGUE AFUA_5G11245)"/>
    <property type="match status" value="1"/>
</dbReference>
<dbReference type="PANTHER" id="PTHR33048:SF124">
    <property type="entry name" value="INTEGRAL MEMBRANE PROTEIN"/>
    <property type="match status" value="1"/>
</dbReference>
<evidence type="ECO:0000313" key="7">
    <source>
        <dbReference type="EMBL" id="GFF16759.1"/>
    </source>
</evidence>
<dbReference type="VEuPathDB" id="FungiDB:ATEG_02888"/>
<proteinExistence type="inferred from homology"/>
<evidence type="ECO:0000259" key="6">
    <source>
        <dbReference type="Pfam" id="PF20684"/>
    </source>
</evidence>
<keyword evidence="2" id="KW-0812">Transmembrane</keyword>
<evidence type="ECO:0000256" key="2">
    <source>
        <dbReference type="ARBA" id="ARBA00022692"/>
    </source>
</evidence>
<evidence type="ECO:0000313" key="8">
    <source>
        <dbReference type="Proteomes" id="UP000452235"/>
    </source>
</evidence>
<dbReference type="EMBL" id="BLJY01000006">
    <property type="protein sequence ID" value="GFF16759.1"/>
    <property type="molecule type" value="Genomic_DNA"/>
</dbReference>
<organism evidence="7 8">
    <name type="scientific">Aspergillus terreus</name>
    <dbReference type="NCBI Taxonomy" id="33178"/>
    <lineage>
        <taxon>Eukaryota</taxon>
        <taxon>Fungi</taxon>
        <taxon>Dikarya</taxon>
        <taxon>Ascomycota</taxon>
        <taxon>Pezizomycotina</taxon>
        <taxon>Eurotiomycetes</taxon>
        <taxon>Eurotiomycetidae</taxon>
        <taxon>Eurotiales</taxon>
        <taxon>Aspergillaceae</taxon>
        <taxon>Aspergillus</taxon>
        <taxon>Aspergillus subgen. Circumdati</taxon>
    </lineage>
</organism>
<keyword evidence="3" id="KW-1133">Transmembrane helix</keyword>
<keyword evidence="4" id="KW-0472">Membrane</keyword>
<dbReference type="InterPro" id="IPR052337">
    <property type="entry name" value="SAT4-like"/>
</dbReference>
<evidence type="ECO:0000256" key="3">
    <source>
        <dbReference type="ARBA" id="ARBA00022989"/>
    </source>
</evidence>
<gene>
    <name evidence="7" type="ORF">ATEIFO6365_0006009600</name>
</gene>
<protein>
    <submittedName>
        <fullName evidence="7">Integral membrane protein</fullName>
    </submittedName>
</protein>
<comment type="similarity">
    <text evidence="5">Belongs to the SAT4 family.</text>
</comment>
<accession>A0A5M3YW95</accession>
<name>A0A5M3YW95_ASPTE</name>
<comment type="caution">
    <text evidence="7">The sequence shown here is derived from an EMBL/GenBank/DDBJ whole genome shotgun (WGS) entry which is preliminary data.</text>
</comment>
<sequence length="297" mass="32585">MPRDGVHESADSLQAAVIAVCTVFFALAVLAMCGRVYSRALISHNFGPEDVLMIIGTVLSATHLGVSLETIHYGVGKHVEDVPDFERITPTILKYTLACSILFIPATGFVKASVLVFYYKTFPVRIFGIIVTLLLGIIVAYSVACIFALIFGCDPLALTWDPNITEGYCINQFAVYSTQAALNVFTDLAIITLPIPLICGLHICRREKDIIFTLIFVSLAAVRFSAIHKLQTSSDSTWTTGEGVIFGQVELNVSIICGSAIMMRPFFRRYLPALFHTSRTSSEQSMITISSSLREII</sequence>
<dbReference type="InterPro" id="IPR049326">
    <property type="entry name" value="Rhodopsin_dom_fungi"/>
</dbReference>
<feature type="domain" description="Rhodopsin" evidence="6">
    <location>
        <begin position="35"/>
        <end position="269"/>
    </location>
</feature>
<dbReference type="GO" id="GO:0016020">
    <property type="term" value="C:membrane"/>
    <property type="evidence" value="ECO:0007669"/>
    <property type="project" value="UniProtKB-SubCell"/>
</dbReference>
<keyword evidence="8" id="KW-1185">Reference proteome</keyword>